<accession>A0ABU0RC50</accession>
<keyword evidence="3" id="KW-0274">FAD</keyword>
<feature type="transmembrane region" description="Helical" evidence="6">
    <location>
        <begin position="739"/>
        <end position="759"/>
    </location>
</feature>
<dbReference type="Gene3D" id="3.30.70.2740">
    <property type="match status" value="1"/>
</dbReference>
<keyword evidence="6" id="KW-1133">Transmembrane helix</keyword>
<keyword evidence="6" id="KW-0472">Membrane</keyword>
<protein>
    <submittedName>
        <fullName evidence="8">Glycolate oxidase subunit GlcD</fullName>
    </submittedName>
</protein>
<dbReference type="InterPro" id="IPR016166">
    <property type="entry name" value="FAD-bd_PCMH"/>
</dbReference>
<organism evidence="8 9">
    <name type="scientific">Agromyces ramosus</name>
    <dbReference type="NCBI Taxonomy" id="33879"/>
    <lineage>
        <taxon>Bacteria</taxon>
        <taxon>Bacillati</taxon>
        <taxon>Actinomycetota</taxon>
        <taxon>Actinomycetes</taxon>
        <taxon>Micrococcales</taxon>
        <taxon>Microbacteriaceae</taxon>
        <taxon>Agromyces</taxon>
    </lineage>
</organism>
<dbReference type="InterPro" id="IPR026898">
    <property type="entry name" value="PrsW"/>
</dbReference>
<evidence type="ECO:0000256" key="5">
    <source>
        <dbReference type="SAM" id="MobiDB-lite"/>
    </source>
</evidence>
<feature type="transmembrane region" description="Helical" evidence="6">
    <location>
        <begin position="675"/>
        <end position="697"/>
    </location>
</feature>
<dbReference type="SUPFAM" id="SSF56176">
    <property type="entry name" value="FAD-binding/transporter-associated domain-like"/>
    <property type="match status" value="1"/>
</dbReference>
<dbReference type="InterPro" id="IPR036318">
    <property type="entry name" value="FAD-bd_PCMH-like_sf"/>
</dbReference>
<dbReference type="Gene3D" id="3.30.465.10">
    <property type="match status" value="1"/>
</dbReference>
<evidence type="ECO:0000256" key="1">
    <source>
        <dbReference type="ARBA" id="ARBA00001974"/>
    </source>
</evidence>
<evidence type="ECO:0000313" key="8">
    <source>
        <dbReference type="EMBL" id="MDQ0895643.1"/>
    </source>
</evidence>
<proteinExistence type="predicted"/>
<feature type="domain" description="FAD-binding PCMH-type" evidence="7">
    <location>
        <begin position="36"/>
        <end position="215"/>
    </location>
</feature>
<evidence type="ECO:0000256" key="2">
    <source>
        <dbReference type="ARBA" id="ARBA00022630"/>
    </source>
</evidence>
<dbReference type="InterPro" id="IPR016169">
    <property type="entry name" value="FAD-bd_PCMH_sub2"/>
</dbReference>
<reference evidence="8 9" key="1">
    <citation type="submission" date="2023-07" db="EMBL/GenBank/DDBJ databases">
        <title>Comparative genomics of wheat-associated soil bacteria to identify genetic determinants of phenazine resistance.</title>
        <authorList>
            <person name="Mouncey N."/>
        </authorList>
    </citation>
    <scope>NUCLEOTIDE SEQUENCE [LARGE SCALE GENOMIC DNA]</scope>
    <source>
        <strain evidence="8 9">V3I3</strain>
    </source>
</reference>
<name>A0ABU0RC50_9MICO</name>
<dbReference type="Pfam" id="PF01565">
    <property type="entry name" value="FAD_binding_4"/>
    <property type="match status" value="1"/>
</dbReference>
<dbReference type="Proteomes" id="UP001239083">
    <property type="component" value="Unassembled WGS sequence"/>
</dbReference>
<dbReference type="PANTHER" id="PTHR42934:SF2">
    <property type="entry name" value="GLYCOLATE OXIDASE SUBUNIT GLCD"/>
    <property type="match status" value="1"/>
</dbReference>
<evidence type="ECO:0000259" key="7">
    <source>
        <dbReference type="PROSITE" id="PS51387"/>
    </source>
</evidence>
<feature type="transmembrane region" description="Helical" evidence="6">
    <location>
        <begin position="709"/>
        <end position="727"/>
    </location>
</feature>
<dbReference type="EMBL" id="JAUSYY010000001">
    <property type="protein sequence ID" value="MDQ0895643.1"/>
    <property type="molecule type" value="Genomic_DNA"/>
</dbReference>
<dbReference type="SUPFAM" id="SSF55103">
    <property type="entry name" value="FAD-linked oxidases, C-terminal domain"/>
    <property type="match status" value="1"/>
</dbReference>
<dbReference type="InterPro" id="IPR006094">
    <property type="entry name" value="Oxid_FAD_bind_N"/>
</dbReference>
<dbReference type="Pfam" id="PF02913">
    <property type="entry name" value="FAD-oxidase_C"/>
    <property type="match status" value="1"/>
</dbReference>
<evidence type="ECO:0000256" key="4">
    <source>
        <dbReference type="ARBA" id="ARBA00023002"/>
    </source>
</evidence>
<evidence type="ECO:0000256" key="6">
    <source>
        <dbReference type="SAM" id="Phobius"/>
    </source>
</evidence>
<dbReference type="InterPro" id="IPR016171">
    <property type="entry name" value="Vanillyl_alc_oxidase_C-sub2"/>
</dbReference>
<feature type="region of interest" description="Disordered" evidence="5">
    <location>
        <begin position="495"/>
        <end position="522"/>
    </location>
</feature>
<keyword evidence="9" id="KW-1185">Reference proteome</keyword>
<dbReference type="Gene3D" id="1.10.45.10">
    <property type="entry name" value="Vanillyl-alcohol Oxidase, Chain A, domain 4"/>
    <property type="match status" value="1"/>
</dbReference>
<gene>
    <name evidence="8" type="ORF">QFZ26_003198</name>
</gene>
<keyword evidence="6" id="KW-0812">Transmembrane</keyword>
<comment type="caution">
    <text evidence="8">The sequence shown here is derived from an EMBL/GenBank/DDBJ whole genome shotgun (WGS) entry which is preliminary data.</text>
</comment>
<keyword evidence="2" id="KW-0285">Flavoprotein</keyword>
<dbReference type="InterPro" id="IPR016164">
    <property type="entry name" value="FAD-linked_Oxase-like_C"/>
</dbReference>
<dbReference type="Pfam" id="PF13367">
    <property type="entry name" value="PrsW-protease"/>
    <property type="match status" value="1"/>
</dbReference>
<dbReference type="PANTHER" id="PTHR42934">
    <property type="entry name" value="GLYCOLATE OXIDASE SUBUNIT GLCD"/>
    <property type="match status" value="1"/>
</dbReference>
<feature type="region of interest" description="Disordered" evidence="5">
    <location>
        <begin position="574"/>
        <end position="615"/>
    </location>
</feature>
<dbReference type="InterPro" id="IPR051914">
    <property type="entry name" value="FAD-linked_OxidoTrans_Type4"/>
</dbReference>
<evidence type="ECO:0000313" key="9">
    <source>
        <dbReference type="Proteomes" id="UP001239083"/>
    </source>
</evidence>
<evidence type="ECO:0000256" key="3">
    <source>
        <dbReference type="ARBA" id="ARBA00022827"/>
    </source>
</evidence>
<keyword evidence="4" id="KW-0560">Oxidoreductase</keyword>
<sequence>MPHDVVSQLRRAIGASVSTDPESLEATREDRSGWRSAVVPLAVVHATSVDEVQAVMRIAHATGTPVVPRGAGTGLAGGAIASPGAIVLDLSRMNRIIEISEADELAVVEPGVLNGDLNDALAPLGMWFAPDPASRAIASIGGNIATNAGGLLCAKYGVTREAVLGLAVVLADGRLLRTGHRTVKGVTGYDLTALFTGSEGTLGVIVEATVRLRPVTIGDTVTVAAAFPDVETAAAASAAVTAARIRPAVLELIDAAGLARVAAFLGPVALAGTPLETIAPDETFLLAQSDAAGAAVEAAEIAALFAANGGRVTMSTDAATGQRLLDIRRAVHPALAASGQVLIEDVAVPRSRLPEMFRAIDEIGRRHGIEIPTIAHAGDGNLHPNFVFTGSEVPEHIWTAADEMFRAAVALGGTLTGEHGVGILKRRWLADELGDDSFELQRGIKALFDPSGILKPGGHVRGIRRPCSIGCPRDQRVSQPRAQPNARAVALRRTAARARRHGRLRRHRHRRRRPRGPARHRLHRARAGRLGARHRVAAGARAPRDRAVHRGVGRPVGARAAVGTVVRLPLGSGRVRRHRAPRRPQPAAAARVHRARRKPERGAGGGGAGADRRRDREGHRRALLLYAFSRSHFDGPVDGLVYAATVAAGFAFTENILYFGAALAEGGPSELGATFVVRGLFSPFAHVLFTACTGLAIGIGARRGGGAGVVGWFLLGLAGAVVLHALWNGSLTFADDIVGLYFTVQVPIFVGAVLLTVFLRRQEVRVTRARLREYAAAGWFSAAEVEMLATPAGRRQARAWAGAQTPPRTALMRRLIADATKLAFNRHALVTGRADVRRIIDERVLLEAVAADRAALLR</sequence>
<dbReference type="InterPro" id="IPR004113">
    <property type="entry name" value="FAD-bd_oxidored_4_C"/>
</dbReference>
<dbReference type="PROSITE" id="PS51387">
    <property type="entry name" value="FAD_PCMH"/>
    <property type="match status" value="1"/>
</dbReference>
<comment type="cofactor">
    <cofactor evidence="1">
        <name>FAD</name>
        <dbReference type="ChEBI" id="CHEBI:57692"/>
    </cofactor>
</comment>